<reference evidence="9 10" key="1">
    <citation type="submission" date="2023-11" db="EMBL/GenBank/DDBJ databases">
        <authorList>
            <person name="Hedman E."/>
            <person name="Englund M."/>
            <person name="Stromberg M."/>
            <person name="Nyberg Akerstrom W."/>
            <person name="Nylinder S."/>
            <person name="Jareborg N."/>
            <person name="Kallberg Y."/>
            <person name="Kronander E."/>
        </authorList>
    </citation>
    <scope>NUCLEOTIDE SEQUENCE [LARGE SCALE GENOMIC DNA]</scope>
</reference>
<keyword evidence="10" id="KW-1185">Reference proteome</keyword>
<dbReference type="SUPFAM" id="SSF56672">
    <property type="entry name" value="DNA/RNA polymerases"/>
    <property type="match status" value="1"/>
</dbReference>
<evidence type="ECO:0000256" key="6">
    <source>
        <dbReference type="ARBA" id="ARBA00022801"/>
    </source>
</evidence>
<evidence type="ECO:0000256" key="3">
    <source>
        <dbReference type="ARBA" id="ARBA00022695"/>
    </source>
</evidence>
<dbReference type="Pfam" id="PF17917">
    <property type="entry name" value="RT_RNaseH"/>
    <property type="match status" value="1"/>
</dbReference>
<dbReference type="FunFam" id="2.40.70.10:FF:000130">
    <property type="entry name" value="Retrovirus-related Pol polyprotein from transposon opus-like Protein"/>
    <property type="match status" value="1"/>
</dbReference>
<dbReference type="Pfam" id="PF17921">
    <property type="entry name" value="Integrase_H2C2"/>
    <property type="match status" value="1"/>
</dbReference>
<keyword evidence="6" id="KW-0378">Hydrolase</keyword>
<evidence type="ECO:0000259" key="8">
    <source>
        <dbReference type="PROSITE" id="PS50878"/>
    </source>
</evidence>
<gene>
    <name evidence="9" type="ORF">PARMNEM_LOCUS7606</name>
</gene>
<accession>A0AAV1KY28</accession>
<dbReference type="InterPro" id="IPR050951">
    <property type="entry name" value="Retrovirus_Pol_polyprotein"/>
</dbReference>
<dbReference type="FunFam" id="3.30.70.270:FF:000020">
    <property type="entry name" value="Transposon Tf2-6 polyprotein-like Protein"/>
    <property type="match status" value="1"/>
</dbReference>
<dbReference type="Pfam" id="PF00078">
    <property type="entry name" value="RVT_1"/>
    <property type="match status" value="1"/>
</dbReference>
<dbReference type="Gene3D" id="3.10.10.10">
    <property type="entry name" value="HIV Type 1 Reverse Transcriptase, subunit A, domain 1"/>
    <property type="match status" value="1"/>
</dbReference>
<dbReference type="CDD" id="cd01647">
    <property type="entry name" value="RT_LTR"/>
    <property type="match status" value="1"/>
</dbReference>
<dbReference type="GO" id="GO:0004519">
    <property type="term" value="F:endonuclease activity"/>
    <property type="evidence" value="ECO:0007669"/>
    <property type="project" value="UniProtKB-KW"/>
</dbReference>
<proteinExistence type="predicted"/>
<dbReference type="PANTHER" id="PTHR37984:SF5">
    <property type="entry name" value="PROTEIN NYNRIN-LIKE"/>
    <property type="match status" value="1"/>
</dbReference>
<evidence type="ECO:0000256" key="7">
    <source>
        <dbReference type="ARBA" id="ARBA00022918"/>
    </source>
</evidence>
<evidence type="ECO:0000313" key="9">
    <source>
        <dbReference type="EMBL" id="CAK1586696.1"/>
    </source>
</evidence>
<dbReference type="AlphaFoldDB" id="A0AAV1KY28"/>
<protein>
    <recommendedName>
        <fullName evidence="1">RNA-directed DNA polymerase</fullName>
        <ecNumber evidence="1">2.7.7.49</ecNumber>
    </recommendedName>
</protein>
<dbReference type="SUPFAM" id="SSF50630">
    <property type="entry name" value="Acid proteases"/>
    <property type="match status" value="1"/>
</dbReference>
<dbReference type="CDD" id="cd09274">
    <property type="entry name" value="RNase_HI_RT_Ty3"/>
    <property type="match status" value="1"/>
</dbReference>
<dbReference type="Gene3D" id="3.30.70.270">
    <property type="match status" value="2"/>
</dbReference>
<evidence type="ECO:0000256" key="2">
    <source>
        <dbReference type="ARBA" id="ARBA00022679"/>
    </source>
</evidence>
<dbReference type="EMBL" id="CAVLGL010000081">
    <property type="protein sequence ID" value="CAK1586696.1"/>
    <property type="molecule type" value="Genomic_DNA"/>
</dbReference>
<dbReference type="InterPro" id="IPR043502">
    <property type="entry name" value="DNA/RNA_pol_sf"/>
</dbReference>
<keyword evidence="4" id="KW-0540">Nuclease</keyword>
<organism evidence="9 10">
    <name type="scientific">Parnassius mnemosyne</name>
    <name type="common">clouded apollo</name>
    <dbReference type="NCBI Taxonomy" id="213953"/>
    <lineage>
        <taxon>Eukaryota</taxon>
        <taxon>Metazoa</taxon>
        <taxon>Ecdysozoa</taxon>
        <taxon>Arthropoda</taxon>
        <taxon>Hexapoda</taxon>
        <taxon>Insecta</taxon>
        <taxon>Pterygota</taxon>
        <taxon>Neoptera</taxon>
        <taxon>Endopterygota</taxon>
        <taxon>Lepidoptera</taxon>
        <taxon>Glossata</taxon>
        <taxon>Ditrysia</taxon>
        <taxon>Papilionoidea</taxon>
        <taxon>Papilionidae</taxon>
        <taxon>Parnassiinae</taxon>
        <taxon>Parnassini</taxon>
        <taxon>Parnassius</taxon>
        <taxon>Driopa</taxon>
    </lineage>
</organism>
<dbReference type="FunFam" id="3.10.20.370:FF:000001">
    <property type="entry name" value="Retrovirus-related Pol polyprotein from transposon 17.6-like protein"/>
    <property type="match status" value="1"/>
</dbReference>
<keyword evidence="2" id="KW-0808">Transferase</keyword>
<comment type="caution">
    <text evidence="9">The sequence shown here is derived from an EMBL/GenBank/DDBJ whole genome shotgun (WGS) entry which is preliminary data.</text>
</comment>
<keyword evidence="7" id="KW-0695">RNA-directed DNA polymerase</keyword>
<dbReference type="InterPro" id="IPR043128">
    <property type="entry name" value="Rev_trsase/Diguanyl_cyclase"/>
</dbReference>
<evidence type="ECO:0000256" key="4">
    <source>
        <dbReference type="ARBA" id="ARBA00022722"/>
    </source>
</evidence>
<dbReference type="InterPro" id="IPR041588">
    <property type="entry name" value="Integrase_H2C2"/>
</dbReference>
<evidence type="ECO:0000256" key="1">
    <source>
        <dbReference type="ARBA" id="ARBA00012493"/>
    </source>
</evidence>
<dbReference type="Gene3D" id="1.10.340.70">
    <property type="match status" value="1"/>
</dbReference>
<dbReference type="GO" id="GO:0016787">
    <property type="term" value="F:hydrolase activity"/>
    <property type="evidence" value="ECO:0007669"/>
    <property type="project" value="UniProtKB-KW"/>
</dbReference>
<evidence type="ECO:0000313" key="10">
    <source>
        <dbReference type="Proteomes" id="UP001314205"/>
    </source>
</evidence>
<dbReference type="PROSITE" id="PS50878">
    <property type="entry name" value="RT_POL"/>
    <property type="match status" value="1"/>
</dbReference>
<dbReference type="Proteomes" id="UP001314205">
    <property type="component" value="Unassembled WGS sequence"/>
</dbReference>
<dbReference type="EC" id="2.7.7.49" evidence="1"/>
<dbReference type="InterPro" id="IPR000477">
    <property type="entry name" value="RT_dom"/>
</dbReference>
<feature type="domain" description="Reverse transcriptase" evidence="8">
    <location>
        <begin position="199"/>
        <end position="376"/>
    </location>
</feature>
<dbReference type="GO" id="GO:0003964">
    <property type="term" value="F:RNA-directed DNA polymerase activity"/>
    <property type="evidence" value="ECO:0007669"/>
    <property type="project" value="UniProtKB-KW"/>
</dbReference>
<dbReference type="InterPro" id="IPR021109">
    <property type="entry name" value="Peptidase_aspartic_dom_sf"/>
</dbReference>
<name>A0AAV1KY28_9NEOP</name>
<evidence type="ECO:0000256" key="5">
    <source>
        <dbReference type="ARBA" id="ARBA00022759"/>
    </source>
</evidence>
<dbReference type="Gene3D" id="2.40.70.10">
    <property type="entry name" value="Acid Proteases"/>
    <property type="match status" value="1"/>
</dbReference>
<keyword evidence="3" id="KW-0548">Nucleotidyltransferase</keyword>
<sequence length="716" mass="81105">MAADDCPSSTGRLFVTDRSSNTQFLVDTGSDLCVYPRSALRERRTKTDYQLSAANGSVIDTFGFIELNLNLGLRRNFAWRFIVANVTKPIIGVDFLSFYNLIVDCRNQRLIDNTTTLSSIASFAKADISSIKVLTGDTRYHNLLKKFPEITRPSGTLVVPKHNTVHYIRTTTGPPISCTPRRLAPDKLKIAKQEFELMINNGTARPSRSPWASPLHLATKKNNGWRPCGDYRMLNTRTIPDRYPIRHIHDFSHSTAGCTVFSTIDLMKAYNQIPVFEEDIQKAAITTPFGLFEFPFMNFGLRNGSQTFQRFVDEMTRGLEFCYAYLDDFLVFSKDETEHEAHLHQLFTRMKEYGVLVNTSKCVFGATEVTFLGYQISASGTKPLESKVEAIKNFSVPKTVRQLRRFLGMLNFYRRFLPQSASIQAPLNALLAGSVKASHPVNLTGDALLAFNRCKQSLADAALLAHPDCRAELALVTDASDLAMGAVLQQLKGGEWQPLAFFSRKLSPSQQKYSPYDRELLAIYESIKYFRHMLEARHFVVFTDHKPLSYAFNERKANCSPRQYRHLDYISQFTTDIRHISGKDNVVADPLSRVEELQIPIDLDVLASSQASDRELTQLLGGESSLRLEKLRIPNSQLQLYCDVSKSTPRPFVTKPLRRQLFDSLHSLSHPGANASAKLVAERFVWPGVRKDCREWSRQCLACQRAKSHFVTIRHV</sequence>
<dbReference type="InterPro" id="IPR041373">
    <property type="entry name" value="RT_RNaseH"/>
</dbReference>
<keyword evidence="5" id="KW-0255">Endonuclease</keyword>
<dbReference type="PANTHER" id="PTHR37984">
    <property type="entry name" value="PROTEIN CBG26694"/>
    <property type="match status" value="1"/>
</dbReference>